<feature type="domain" description="CobQ/CobB/MinD/ParA nucleotide binding" evidence="11">
    <location>
        <begin position="508"/>
        <end position="686"/>
    </location>
</feature>
<dbReference type="RefSeq" id="WP_106204119.1">
    <property type="nucleotide sequence ID" value="NZ_PVTD01000002.1"/>
</dbReference>
<comment type="subcellular location">
    <subcellularLocation>
        <location evidence="1">Cell membrane</location>
        <topology evidence="1">Multi-pass membrane protein</topology>
    </subcellularLocation>
</comment>
<dbReference type="CDD" id="cd05387">
    <property type="entry name" value="BY-kinase"/>
    <property type="match status" value="1"/>
</dbReference>
<gene>
    <name evidence="13" type="ORF">CLV78_102373</name>
</gene>
<dbReference type="InterPro" id="IPR050445">
    <property type="entry name" value="Bact_polysacc_biosynth/exp"/>
</dbReference>
<evidence type="ECO:0000259" key="12">
    <source>
        <dbReference type="Pfam" id="PF02706"/>
    </source>
</evidence>
<evidence type="ECO:0000256" key="7">
    <source>
        <dbReference type="ARBA" id="ARBA00023136"/>
    </source>
</evidence>
<dbReference type="PANTHER" id="PTHR32309:SF13">
    <property type="entry name" value="FERRIC ENTEROBACTIN TRANSPORT PROTEIN FEPE"/>
    <property type="match status" value="1"/>
</dbReference>
<evidence type="ECO:0000256" key="6">
    <source>
        <dbReference type="ARBA" id="ARBA00022989"/>
    </source>
</evidence>
<dbReference type="OrthoDB" id="230260at2"/>
<dbReference type="GO" id="GO:0004713">
    <property type="term" value="F:protein tyrosine kinase activity"/>
    <property type="evidence" value="ECO:0007669"/>
    <property type="project" value="TreeGrafter"/>
</dbReference>
<evidence type="ECO:0000313" key="14">
    <source>
        <dbReference type="Proteomes" id="UP000239480"/>
    </source>
</evidence>
<dbReference type="Pfam" id="PF02706">
    <property type="entry name" value="Wzz"/>
    <property type="match status" value="1"/>
</dbReference>
<feature type="region of interest" description="Disordered" evidence="9">
    <location>
        <begin position="276"/>
        <end position="295"/>
    </location>
</feature>
<keyword evidence="8" id="KW-0175">Coiled coil</keyword>
<feature type="coiled-coil region" evidence="8">
    <location>
        <begin position="322"/>
        <end position="380"/>
    </location>
</feature>
<keyword evidence="5" id="KW-0067">ATP-binding</keyword>
<keyword evidence="14" id="KW-1185">Reference proteome</keyword>
<dbReference type="AlphaFoldDB" id="A0A2T0RVH0"/>
<feature type="transmembrane region" description="Helical" evidence="10">
    <location>
        <begin position="412"/>
        <end position="433"/>
    </location>
</feature>
<evidence type="ECO:0000256" key="1">
    <source>
        <dbReference type="ARBA" id="ARBA00004651"/>
    </source>
</evidence>
<evidence type="ECO:0000259" key="11">
    <source>
        <dbReference type="Pfam" id="PF01656"/>
    </source>
</evidence>
<evidence type="ECO:0000256" key="3">
    <source>
        <dbReference type="ARBA" id="ARBA00022692"/>
    </source>
</evidence>
<evidence type="ECO:0000256" key="4">
    <source>
        <dbReference type="ARBA" id="ARBA00022741"/>
    </source>
</evidence>
<dbReference type="SUPFAM" id="SSF52540">
    <property type="entry name" value="P-loop containing nucleoside triphosphate hydrolases"/>
    <property type="match status" value="1"/>
</dbReference>
<protein>
    <submittedName>
        <fullName evidence="13">Uncharacterized protein involved in exopolysaccharide biosynthesis</fullName>
    </submittedName>
</protein>
<dbReference type="Gene3D" id="3.40.50.300">
    <property type="entry name" value="P-loop containing nucleotide triphosphate hydrolases"/>
    <property type="match status" value="1"/>
</dbReference>
<dbReference type="InterPro" id="IPR027417">
    <property type="entry name" value="P-loop_NTPase"/>
</dbReference>
<dbReference type="Proteomes" id="UP000239480">
    <property type="component" value="Unassembled WGS sequence"/>
</dbReference>
<accession>A0A2T0RVH0</accession>
<dbReference type="EMBL" id="PVTD01000002">
    <property type="protein sequence ID" value="PRY25196.1"/>
    <property type="molecule type" value="Genomic_DNA"/>
</dbReference>
<feature type="transmembrane region" description="Helical" evidence="10">
    <location>
        <begin position="21"/>
        <end position="43"/>
    </location>
</feature>
<evidence type="ECO:0000256" key="5">
    <source>
        <dbReference type="ARBA" id="ARBA00022840"/>
    </source>
</evidence>
<reference evidence="13 14" key="1">
    <citation type="submission" date="2018-03" db="EMBL/GenBank/DDBJ databases">
        <title>Genomic Encyclopedia of Archaeal and Bacterial Type Strains, Phase II (KMG-II): from individual species to whole genera.</title>
        <authorList>
            <person name="Goeker M."/>
        </authorList>
    </citation>
    <scope>NUCLEOTIDE SEQUENCE [LARGE SCALE GENOMIC DNA]</scope>
    <source>
        <strain evidence="13 14">DSM 29328</strain>
    </source>
</reference>
<dbReference type="InterPro" id="IPR002586">
    <property type="entry name" value="CobQ/CobB/MinD/ParA_Nub-bd_dom"/>
</dbReference>
<dbReference type="PANTHER" id="PTHR32309">
    <property type="entry name" value="TYROSINE-PROTEIN KINASE"/>
    <property type="match status" value="1"/>
</dbReference>
<name>A0A2T0RVH0_9RHOB</name>
<dbReference type="Pfam" id="PF01656">
    <property type="entry name" value="CbiA"/>
    <property type="match status" value="1"/>
</dbReference>
<evidence type="ECO:0000256" key="8">
    <source>
        <dbReference type="SAM" id="Coils"/>
    </source>
</evidence>
<dbReference type="InterPro" id="IPR003856">
    <property type="entry name" value="LPS_length_determ_N"/>
</dbReference>
<keyword evidence="3 10" id="KW-0812">Transmembrane</keyword>
<keyword evidence="6 10" id="KW-1133">Transmembrane helix</keyword>
<evidence type="ECO:0000313" key="13">
    <source>
        <dbReference type="EMBL" id="PRY25196.1"/>
    </source>
</evidence>
<comment type="caution">
    <text evidence="13">The sequence shown here is derived from an EMBL/GenBank/DDBJ whole genome shotgun (WGS) entry which is preliminary data.</text>
</comment>
<keyword evidence="4" id="KW-0547">Nucleotide-binding</keyword>
<feature type="coiled-coil region" evidence="8">
    <location>
        <begin position="210"/>
        <end position="273"/>
    </location>
</feature>
<evidence type="ECO:0000256" key="9">
    <source>
        <dbReference type="SAM" id="MobiDB-lite"/>
    </source>
</evidence>
<organism evidence="13 14">
    <name type="scientific">Aliiruegeria haliotis</name>
    <dbReference type="NCBI Taxonomy" id="1280846"/>
    <lineage>
        <taxon>Bacteria</taxon>
        <taxon>Pseudomonadati</taxon>
        <taxon>Pseudomonadota</taxon>
        <taxon>Alphaproteobacteria</taxon>
        <taxon>Rhodobacterales</taxon>
        <taxon>Roseobacteraceae</taxon>
        <taxon>Aliiruegeria</taxon>
    </lineage>
</organism>
<keyword evidence="2" id="KW-1003">Cell membrane</keyword>
<sequence length="704" mass="76863">MIHSDSNSLHFSQIATLLRRRWLLVTVFVLMGLGLTLAAAVLLEPKYTAKAQILFEAQMQDGVAVIDEAAVNTLVEMLISPNHIRRLAVSLEEDPGEVIGQVDAAEPEVPDTEAPAAGELAVPSFLRPVAENETVERLIAAVNAPPEVPVLTYEALKRGLNAYKERQSRLIAVTFSTTDPETAAIVANRAVDLHLQLEAEFQRDRRASYIKAVSERIPKARRDLDRAEAALRVHQVRYGLSDESVTDATAQQISELNRQLSKARSDLEGLVTQLDRRQAASRSAPGRDTVIDNTAPSAGDAAQRRLCGSGGACPQQGVAQVLERMTLDRIATEARIDDIERRLATLQRASVDKSDAWTRLRELQHEAESAGKTYDSLLRRHADLLARNDQQTPVRLITTASVPVAPSTPNPLLFAVPAVVVSLIIGGMIAALFERLDQRFRGERDVEETLGVPCIGLVPKISRRRFWSLLRLLREQPFARYTEAIRGVYLATSRVSANGTRPVTQLITSCAKGEGKTTIAVSLALYAAQLQRRVLLIDLDFRNPGVTRLLGPDQLVPSLSGIIPPWGSGGDDGIQTALRSGVDVISLPRAKVDPLSVLASDDFAAFLTEMKSTYDYILLDGGTVEDATETQLLASMVDRVVLTVRWGVTDARAGLAAMNRIRGMSPEASLPVGVIINQVRMRVHARRRYSEPSRASATPQVQGS</sequence>
<proteinExistence type="predicted"/>
<feature type="domain" description="Polysaccharide chain length determinant N-terminal" evidence="12">
    <location>
        <begin position="11"/>
        <end position="79"/>
    </location>
</feature>
<keyword evidence="7 10" id="KW-0472">Membrane</keyword>
<dbReference type="GO" id="GO:0005886">
    <property type="term" value="C:plasma membrane"/>
    <property type="evidence" value="ECO:0007669"/>
    <property type="project" value="UniProtKB-SubCell"/>
</dbReference>
<dbReference type="InterPro" id="IPR005702">
    <property type="entry name" value="Wzc-like_C"/>
</dbReference>
<evidence type="ECO:0000256" key="2">
    <source>
        <dbReference type="ARBA" id="ARBA00022475"/>
    </source>
</evidence>
<evidence type="ECO:0000256" key="10">
    <source>
        <dbReference type="SAM" id="Phobius"/>
    </source>
</evidence>